<keyword evidence="4" id="KW-1185">Reference proteome</keyword>
<organism evidence="3 4">
    <name type="scientific">Mycena chlorophos</name>
    <name type="common">Agaric fungus</name>
    <name type="synonym">Agaricus chlorophos</name>
    <dbReference type="NCBI Taxonomy" id="658473"/>
    <lineage>
        <taxon>Eukaryota</taxon>
        <taxon>Fungi</taxon>
        <taxon>Dikarya</taxon>
        <taxon>Basidiomycota</taxon>
        <taxon>Agaricomycotina</taxon>
        <taxon>Agaricomycetes</taxon>
        <taxon>Agaricomycetidae</taxon>
        <taxon>Agaricales</taxon>
        <taxon>Marasmiineae</taxon>
        <taxon>Mycenaceae</taxon>
        <taxon>Mycena</taxon>
    </lineage>
</organism>
<proteinExistence type="predicted"/>
<dbReference type="EMBL" id="DF849564">
    <property type="protein sequence ID" value="GAT58054.1"/>
    <property type="molecule type" value="Genomic_DNA"/>
</dbReference>
<accession>A0ABQ0M443</accession>
<evidence type="ECO:0000313" key="4">
    <source>
        <dbReference type="Proteomes" id="UP000815677"/>
    </source>
</evidence>
<name>A0ABQ0M443_MYCCL</name>
<gene>
    <name evidence="3" type="ORF">MCHLO_14522</name>
</gene>
<evidence type="ECO:0000313" key="3">
    <source>
        <dbReference type="EMBL" id="GAT58054.1"/>
    </source>
</evidence>
<reference evidence="3" key="1">
    <citation type="submission" date="2014-09" db="EMBL/GenBank/DDBJ databases">
        <title>Genome sequence of the luminous mushroom Mycena chlorophos for searching fungal bioluminescence genes.</title>
        <authorList>
            <person name="Tanaka Y."/>
            <person name="Kasuga D."/>
            <person name="Oba Y."/>
            <person name="Hase S."/>
            <person name="Sato K."/>
            <person name="Oba Y."/>
            <person name="Sakakibara Y."/>
        </authorList>
    </citation>
    <scope>NUCLEOTIDE SEQUENCE</scope>
</reference>
<evidence type="ECO:0000259" key="2">
    <source>
        <dbReference type="Pfam" id="PF18885"/>
    </source>
</evidence>
<dbReference type="Pfam" id="PF18885">
    <property type="entry name" value="DUF5648"/>
    <property type="match status" value="1"/>
</dbReference>
<dbReference type="InterPro" id="IPR043708">
    <property type="entry name" value="DUF5648"/>
</dbReference>
<feature type="signal peptide" evidence="1">
    <location>
        <begin position="1"/>
        <end position="19"/>
    </location>
</feature>
<keyword evidence="1" id="KW-0732">Signal</keyword>
<evidence type="ECO:0000256" key="1">
    <source>
        <dbReference type="SAM" id="SignalP"/>
    </source>
</evidence>
<dbReference type="PROSITE" id="PS51257">
    <property type="entry name" value="PROKAR_LIPOPROTEIN"/>
    <property type="match status" value="1"/>
</dbReference>
<feature type="chain" id="PRO_5047519000" description="DUF5648 domain-containing protein" evidence="1">
    <location>
        <begin position="20"/>
        <end position="180"/>
    </location>
</feature>
<feature type="domain" description="DUF5648" evidence="2">
    <location>
        <begin position="31"/>
        <end position="168"/>
    </location>
</feature>
<sequence length="180" mass="19282">MKISTTLCAPVACVIGVASQSCTDCGSSITPLFRMFSVNTVDHFYTNGALEVIAAATDDDYELEGVASGVFPSQQGCSVQFLRLNNPTVFDHFYTINTTEAAIFEQNGYTLEGNAGFINASPNCSSVTVPLLRFFNPTAVDHFYTTNEEEGQAFTSQGYVSQGIAGYVPVPGVIVNQDLC</sequence>
<dbReference type="Proteomes" id="UP000815677">
    <property type="component" value="Unassembled WGS sequence"/>
</dbReference>
<protein>
    <recommendedName>
        <fullName evidence="2">DUF5648 domain-containing protein</fullName>
    </recommendedName>
</protein>